<gene>
    <name evidence="18" type="primary">dsbD</name>
    <name evidence="20" type="ORF">Thini_0199</name>
</gene>
<dbReference type="Pfam" id="PF11412">
    <property type="entry name" value="DsbD_N"/>
    <property type="match status" value="1"/>
</dbReference>
<evidence type="ECO:0000256" key="7">
    <source>
        <dbReference type="ARBA" id="ARBA00022729"/>
    </source>
</evidence>
<evidence type="ECO:0000256" key="16">
    <source>
        <dbReference type="ARBA" id="ARBA00047388"/>
    </source>
</evidence>
<keyword evidence="5 18" id="KW-0997">Cell inner membrane</keyword>
<dbReference type="PROSITE" id="PS51352">
    <property type="entry name" value="THIOREDOXIN_2"/>
    <property type="match status" value="1"/>
</dbReference>
<evidence type="ECO:0000256" key="12">
    <source>
        <dbReference type="ARBA" id="ARBA00023027"/>
    </source>
</evidence>
<keyword evidence="11 18" id="KW-0560">Oxidoreductase</keyword>
<keyword evidence="21" id="KW-1185">Reference proteome</keyword>
<feature type="transmembrane region" description="Helical" evidence="18">
    <location>
        <begin position="444"/>
        <end position="465"/>
    </location>
</feature>
<comment type="similarity">
    <text evidence="2 18">Belongs to the thioredoxin family. DsbD subfamily.</text>
</comment>
<dbReference type="PROSITE" id="PS51257">
    <property type="entry name" value="PROKAR_LIPOPROTEIN"/>
    <property type="match status" value="1"/>
</dbReference>
<evidence type="ECO:0000256" key="15">
    <source>
        <dbReference type="ARBA" id="ARBA00023284"/>
    </source>
</evidence>
<evidence type="ECO:0000256" key="4">
    <source>
        <dbReference type="ARBA" id="ARBA00022475"/>
    </source>
</evidence>
<feature type="transmembrane region" description="Helical" evidence="18">
    <location>
        <begin position="267"/>
        <end position="291"/>
    </location>
</feature>
<keyword evidence="7" id="KW-0732">Signal</keyword>
<feature type="transmembrane region" description="Helical" evidence="18">
    <location>
        <begin position="228"/>
        <end position="255"/>
    </location>
</feature>
<evidence type="ECO:0000256" key="10">
    <source>
        <dbReference type="ARBA" id="ARBA00022989"/>
    </source>
</evidence>
<evidence type="ECO:0000256" key="6">
    <source>
        <dbReference type="ARBA" id="ARBA00022692"/>
    </source>
</evidence>
<protein>
    <recommendedName>
        <fullName evidence="18">Thiol:disulfide interchange protein DsbD</fullName>
        <ecNumber evidence="18">1.8.1.8</ecNumber>
    </recommendedName>
    <alternativeName>
        <fullName evidence="18">Protein-disulfide reductase</fullName>
        <shortName evidence="18">Disulfide reductase</shortName>
    </alternativeName>
</protein>
<comment type="subcellular location">
    <subcellularLocation>
        <location evidence="1 18">Cell inner membrane</location>
        <topology evidence="1 18">Multi-pass membrane protein</topology>
    </subcellularLocation>
</comment>
<dbReference type="CDD" id="cd02953">
    <property type="entry name" value="DsbDgamma"/>
    <property type="match status" value="1"/>
</dbReference>
<evidence type="ECO:0000256" key="13">
    <source>
        <dbReference type="ARBA" id="ARBA00023136"/>
    </source>
</evidence>
<evidence type="ECO:0000256" key="8">
    <source>
        <dbReference type="ARBA" id="ARBA00022748"/>
    </source>
</evidence>
<evidence type="ECO:0000256" key="14">
    <source>
        <dbReference type="ARBA" id="ARBA00023157"/>
    </source>
</evidence>
<dbReference type="InterPro" id="IPR017937">
    <property type="entry name" value="Thioredoxin_CS"/>
</dbReference>
<dbReference type="InterPro" id="IPR003834">
    <property type="entry name" value="Cyt_c_assmbl_TM_dom"/>
</dbReference>
<dbReference type="InterPro" id="IPR036249">
    <property type="entry name" value="Thioredoxin-like_sf"/>
</dbReference>
<dbReference type="Pfam" id="PF13899">
    <property type="entry name" value="Thioredoxin_7"/>
    <property type="match status" value="1"/>
</dbReference>
<dbReference type="EC" id="1.8.1.8" evidence="18"/>
<dbReference type="GO" id="GO:0017004">
    <property type="term" value="P:cytochrome complex assembly"/>
    <property type="evidence" value="ECO:0007669"/>
    <property type="project" value="UniProtKB-UniRule"/>
</dbReference>
<feature type="domain" description="Thioredoxin" evidence="19">
    <location>
        <begin position="515"/>
        <end position="643"/>
    </location>
</feature>
<feature type="disulfide bond" description="Redox-active" evidence="18">
    <location>
        <begin position="558"/>
        <end position="561"/>
    </location>
</feature>
<comment type="function">
    <text evidence="18">Required to facilitate the formation of correct disulfide bonds in some periplasmic proteins and for the assembly of the periplasmic c-type cytochromes. Acts by transferring electrons from cytoplasmic thioredoxin to the periplasm. This transfer involves a cascade of disulfide bond formation and reduction steps.</text>
</comment>
<dbReference type="Proteomes" id="UP000005317">
    <property type="component" value="Unassembled WGS sequence"/>
</dbReference>
<dbReference type="GO" id="GO:0005886">
    <property type="term" value="C:plasma membrane"/>
    <property type="evidence" value="ECO:0007669"/>
    <property type="project" value="UniProtKB-SubCell"/>
</dbReference>
<dbReference type="Pfam" id="PF02683">
    <property type="entry name" value="DsbD_TM"/>
    <property type="match status" value="1"/>
</dbReference>
<comment type="catalytic activity">
    <reaction evidence="16 18">
        <text>[protein]-dithiol + NAD(+) = [protein]-disulfide + NADH + H(+)</text>
        <dbReference type="Rhea" id="RHEA:18749"/>
        <dbReference type="Rhea" id="RHEA-COMP:10593"/>
        <dbReference type="Rhea" id="RHEA-COMP:10594"/>
        <dbReference type="ChEBI" id="CHEBI:15378"/>
        <dbReference type="ChEBI" id="CHEBI:29950"/>
        <dbReference type="ChEBI" id="CHEBI:50058"/>
        <dbReference type="ChEBI" id="CHEBI:57540"/>
        <dbReference type="ChEBI" id="CHEBI:57945"/>
        <dbReference type="EC" id="1.8.1.8"/>
    </reaction>
</comment>
<feature type="transmembrane region" description="Helical" evidence="18">
    <location>
        <begin position="416"/>
        <end position="438"/>
    </location>
</feature>
<evidence type="ECO:0000256" key="5">
    <source>
        <dbReference type="ARBA" id="ARBA00022519"/>
    </source>
</evidence>
<dbReference type="EMBL" id="JH651384">
    <property type="protein sequence ID" value="EIJ32863.1"/>
    <property type="molecule type" value="Genomic_DNA"/>
</dbReference>
<organism evidence="20 21">
    <name type="scientific">Thiothrix nivea (strain ATCC 35100 / DSM 5205 / JP2)</name>
    <dbReference type="NCBI Taxonomy" id="870187"/>
    <lineage>
        <taxon>Bacteria</taxon>
        <taxon>Pseudomonadati</taxon>
        <taxon>Pseudomonadota</taxon>
        <taxon>Gammaproteobacteria</taxon>
        <taxon>Thiotrichales</taxon>
        <taxon>Thiotrichaceae</taxon>
        <taxon>Thiothrix</taxon>
    </lineage>
</organism>
<dbReference type="SUPFAM" id="SSF52833">
    <property type="entry name" value="Thioredoxin-like"/>
    <property type="match status" value="1"/>
</dbReference>
<dbReference type="Gene3D" id="2.60.40.1250">
    <property type="entry name" value="Thiol:disulfide interchange protein DsbD, N-terminal domain"/>
    <property type="match status" value="1"/>
</dbReference>
<reference evidence="21" key="1">
    <citation type="journal article" date="2011" name="Stand. Genomic Sci.">
        <title>Genome sequence of the filamentous, gliding Thiothrix nivea neotype strain (JP2(T)).</title>
        <authorList>
            <person name="Lapidus A."/>
            <person name="Nolan M."/>
            <person name="Lucas S."/>
            <person name="Glavina Del Rio T."/>
            <person name="Tice H."/>
            <person name="Cheng J.F."/>
            <person name="Tapia R."/>
            <person name="Han C."/>
            <person name="Goodwin L."/>
            <person name="Pitluck S."/>
            <person name="Liolios K."/>
            <person name="Pagani I."/>
            <person name="Ivanova N."/>
            <person name="Huntemann M."/>
            <person name="Mavromatis K."/>
            <person name="Mikhailova N."/>
            <person name="Pati A."/>
            <person name="Chen A."/>
            <person name="Palaniappan K."/>
            <person name="Land M."/>
            <person name="Brambilla E.M."/>
            <person name="Rohde M."/>
            <person name="Abt B."/>
            <person name="Verbarg S."/>
            <person name="Goker M."/>
            <person name="Bristow J."/>
            <person name="Eisen J.A."/>
            <person name="Markowitz V."/>
            <person name="Hugenholtz P."/>
            <person name="Kyrpides N.C."/>
            <person name="Klenk H.P."/>
            <person name="Woyke T."/>
        </authorList>
    </citation>
    <scope>NUCLEOTIDE SEQUENCE [LARGE SCALE GENOMIC DNA]</scope>
    <source>
        <strain evidence="21">ATCC 35100 / DSM 5205 / JP2</strain>
    </source>
</reference>
<comment type="caution">
    <text evidence="18">Lacks conserved residue(s) required for the propagation of feature annotation.</text>
</comment>
<keyword evidence="15 18" id="KW-0676">Redox-active center</keyword>
<feature type="transmembrane region" description="Helical" evidence="18">
    <location>
        <begin position="346"/>
        <end position="376"/>
    </location>
</feature>
<sequence length="643" mass="68535" precursor="true">MGVRPKVLHFLSGMVLISCCWLLGISAVMAEPNGLATIQAIAKNEATDSSFDFGDDGSLTSEEAFALGQPSLDGDTLIIPWAIAPDHYLYKDKFLVKAHDPKGVTIGEPQLPSGEVKQDEFYGTIEAIHDQAEIRLPVQRTESGKAGSFLLELGWQGCAENVLCYPAELKAFQVSLPAPKAGEQATVAWSETKPPEAIAAAVGKGETLLSEQDQIAAKLASGNTLLTLLGFLGFGLLLAFTPCVFPMIPILSGIIVGQKNLTPRKAFFLSLAYVLAMALTYTVAGVLAGLFGQNLQAMFQNPWVLGVFSAIFVLLALSMFGFYDLQMPSSIQTRLNNLSNQQEGGSLIGVAIMGALSALIVGPCVAAPLAGALIYIGQTGDALLGGMALFALSIGMGIPLLLVGTSAGKWLPRAGMWMEVIKAVFGVMMLGVAIWLLERILPESIALLLWAALFVISAIFLGALTHLPEGSSGWRKFWKGTGILLLLYGSLLMVGSTTGKGDLWQPLRGLALGQVSAGQGSAALELPFNTVKTLAALQQAVADAKGQPVMVDFYADWCVTCKEMEKYTFSDPSVQVQLRNAILIKADVTKTTAESKALLANFKIPGPPAILFYNKDGEELRQYRQVGFMPAEAFATHLSKALQ</sequence>
<evidence type="ECO:0000256" key="11">
    <source>
        <dbReference type="ARBA" id="ARBA00023002"/>
    </source>
</evidence>
<proteinExistence type="inferred from homology"/>
<keyword evidence="6 18" id="KW-0812">Transmembrane</keyword>
<feature type="transmembrane region" description="Helical" evidence="18">
    <location>
        <begin position="477"/>
        <end position="495"/>
    </location>
</feature>
<evidence type="ECO:0000256" key="3">
    <source>
        <dbReference type="ARBA" id="ARBA00022448"/>
    </source>
</evidence>
<dbReference type="PROSITE" id="PS00194">
    <property type="entry name" value="THIOREDOXIN_1"/>
    <property type="match status" value="1"/>
</dbReference>
<dbReference type="InterPro" id="IPR035671">
    <property type="entry name" value="DsbD_gamma"/>
</dbReference>
<dbReference type="AlphaFoldDB" id="A0A656H9R9"/>
<dbReference type="GO" id="GO:0047134">
    <property type="term" value="F:protein-disulfide reductase [NAD(P)H] activity"/>
    <property type="evidence" value="ECO:0007669"/>
    <property type="project" value="UniProtKB-UniRule"/>
</dbReference>
<evidence type="ECO:0000313" key="21">
    <source>
        <dbReference type="Proteomes" id="UP000005317"/>
    </source>
</evidence>
<accession>A0A656H9R9</accession>
<evidence type="ECO:0000259" key="19">
    <source>
        <dbReference type="PROSITE" id="PS51352"/>
    </source>
</evidence>
<dbReference type="HAMAP" id="MF_00399">
    <property type="entry name" value="DbsD"/>
    <property type="match status" value="1"/>
</dbReference>
<feature type="transmembrane region" description="Helical" evidence="18">
    <location>
        <begin position="303"/>
        <end position="325"/>
    </location>
</feature>
<name>A0A656H9R9_THINJ</name>
<evidence type="ECO:0000256" key="18">
    <source>
        <dbReference type="HAMAP-Rule" id="MF_00399"/>
    </source>
</evidence>
<dbReference type="PANTHER" id="PTHR32234">
    <property type="entry name" value="THIOL:DISULFIDE INTERCHANGE PROTEIN DSBD"/>
    <property type="match status" value="1"/>
</dbReference>
<keyword evidence="3 18" id="KW-0813">Transport</keyword>
<keyword evidence="9 18" id="KW-0249">Electron transport</keyword>
<dbReference type="InterPro" id="IPR013766">
    <property type="entry name" value="Thioredoxin_domain"/>
</dbReference>
<feature type="disulfide bond" description="Redox-active" evidence="18">
    <location>
        <begin position="158"/>
        <end position="164"/>
    </location>
</feature>
<dbReference type="InterPro" id="IPR028250">
    <property type="entry name" value="DsbDN"/>
</dbReference>
<keyword evidence="8 18" id="KW-0201">Cytochrome c-type biogenesis</keyword>
<evidence type="ECO:0000313" key="20">
    <source>
        <dbReference type="EMBL" id="EIJ32863.1"/>
    </source>
</evidence>
<dbReference type="GO" id="GO:0009055">
    <property type="term" value="F:electron transfer activity"/>
    <property type="evidence" value="ECO:0007669"/>
    <property type="project" value="UniProtKB-UniRule"/>
</dbReference>
<dbReference type="NCBIfam" id="NF001419">
    <property type="entry name" value="PRK00293.1"/>
    <property type="match status" value="1"/>
</dbReference>
<keyword evidence="14 18" id="KW-1015">Disulfide bond</keyword>
<dbReference type="PANTHER" id="PTHR32234:SF0">
    <property type="entry name" value="THIOL:DISULFIDE INTERCHANGE PROTEIN DSBD"/>
    <property type="match status" value="1"/>
</dbReference>
<feature type="transmembrane region" description="Helical" evidence="18">
    <location>
        <begin position="382"/>
        <end position="404"/>
    </location>
</feature>
<evidence type="ECO:0000256" key="9">
    <source>
        <dbReference type="ARBA" id="ARBA00022982"/>
    </source>
</evidence>
<dbReference type="Gene3D" id="3.40.30.10">
    <property type="entry name" value="Glutaredoxin"/>
    <property type="match status" value="1"/>
</dbReference>
<evidence type="ECO:0000256" key="17">
    <source>
        <dbReference type="ARBA" id="ARBA00047804"/>
    </source>
</evidence>
<comment type="catalytic activity">
    <reaction evidence="17 18">
        <text>[protein]-dithiol + NADP(+) = [protein]-disulfide + NADPH + H(+)</text>
        <dbReference type="Rhea" id="RHEA:18753"/>
        <dbReference type="Rhea" id="RHEA-COMP:10593"/>
        <dbReference type="Rhea" id="RHEA-COMP:10594"/>
        <dbReference type="ChEBI" id="CHEBI:15378"/>
        <dbReference type="ChEBI" id="CHEBI:29950"/>
        <dbReference type="ChEBI" id="CHEBI:50058"/>
        <dbReference type="ChEBI" id="CHEBI:57783"/>
        <dbReference type="ChEBI" id="CHEBI:58349"/>
        <dbReference type="EC" id="1.8.1.8"/>
    </reaction>
</comment>
<evidence type="ECO:0000256" key="2">
    <source>
        <dbReference type="ARBA" id="ARBA00007241"/>
    </source>
</evidence>
<keyword evidence="12 18" id="KW-0520">NAD</keyword>
<keyword evidence="4 18" id="KW-1003">Cell membrane</keyword>
<dbReference type="InterPro" id="IPR036929">
    <property type="entry name" value="DsbDN_sf"/>
</dbReference>
<dbReference type="InterPro" id="IPR022910">
    <property type="entry name" value="Thiol_diS_interchange_DbsD"/>
</dbReference>
<keyword evidence="13 18" id="KW-0472">Membrane</keyword>
<evidence type="ECO:0000256" key="1">
    <source>
        <dbReference type="ARBA" id="ARBA00004429"/>
    </source>
</evidence>
<dbReference type="SUPFAM" id="SSF74863">
    <property type="entry name" value="Thiol:disulfide interchange protein DsbD, N-terminal domain (DsbD-alpha)"/>
    <property type="match status" value="1"/>
</dbReference>
<keyword evidence="10 18" id="KW-1133">Transmembrane helix</keyword>
<dbReference type="GO" id="GO:0045454">
    <property type="term" value="P:cell redox homeostasis"/>
    <property type="evidence" value="ECO:0007669"/>
    <property type="project" value="TreeGrafter"/>
</dbReference>